<evidence type="ECO:0000313" key="4">
    <source>
        <dbReference type="Proteomes" id="UP001369815"/>
    </source>
</evidence>
<proteinExistence type="predicted"/>
<dbReference type="Proteomes" id="UP001369815">
    <property type="component" value="Unassembled WGS sequence"/>
</dbReference>
<dbReference type="EMBL" id="JBANMG010000004">
    <property type="protein sequence ID" value="KAK6953822.1"/>
    <property type="molecule type" value="Genomic_DNA"/>
</dbReference>
<evidence type="ECO:0000256" key="2">
    <source>
        <dbReference type="SAM" id="Phobius"/>
    </source>
</evidence>
<protein>
    <submittedName>
        <fullName evidence="3">Uncharacterized protein</fullName>
    </submittedName>
</protein>
<feature type="transmembrane region" description="Helical" evidence="2">
    <location>
        <begin position="112"/>
        <end position="129"/>
    </location>
</feature>
<feature type="compositionally biased region" description="Low complexity" evidence="1">
    <location>
        <begin position="1"/>
        <end position="22"/>
    </location>
</feature>
<sequence length="228" mass="25970">MDYQQAPTPSYSAAPSASAQLPSGPPQLQPDPIFEQPVSTPFTGTDLQSIRTASEFSLAEYISQYKRRRYDDPASERRLKAQQSIVLSDLQLLRSEVSDLAKAAEAHRWRRWLLGGLVASFIPAIRRVFRRSSKDKESNDTEHAFKRSKGLIARILDSVHGKGKFASVAFFVMAILYVFQSEVSMRVARTVSKRLKRLINKIEKGDQSLGEDDMKLLKGWRWRVLLWQ</sequence>
<organism evidence="3 4">
    <name type="scientific">Daldinia eschscholtzii</name>
    <dbReference type="NCBI Taxonomy" id="292717"/>
    <lineage>
        <taxon>Eukaryota</taxon>
        <taxon>Fungi</taxon>
        <taxon>Dikarya</taxon>
        <taxon>Ascomycota</taxon>
        <taxon>Pezizomycotina</taxon>
        <taxon>Sordariomycetes</taxon>
        <taxon>Xylariomycetidae</taxon>
        <taxon>Xylariales</taxon>
        <taxon>Hypoxylaceae</taxon>
        <taxon>Daldinia</taxon>
    </lineage>
</organism>
<accession>A0AAX6MNR7</accession>
<evidence type="ECO:0000313" key="3">
    <source>
        <dbReference type="EMBL" id="KAK6953822.1"/>
    </source>
</evidence>
<feature type="region of interest" description="Disordered" evidence="1">
    <location>
        <begin position="1"/>
        <end position="40"/>
    </location>
</feature>
<feature type="transmembrane region" description="Helical" evidence="2">
    <location>
        <begin position="165"/>
        <end position="188"/>
    </location>
</feature>
<gene>
    <name evidence="3" type="ORF">Daesc_003784</name>
</gene>
<keyword evidence="2" id="KW-0812">Transmembrane</keyword>
<comment type="caution">
    <text evidence="3">The sequence shown here is derived from an EMBL/GenBank/DDBJ whole genome shotgun (WGS) entry which is preliminary data.</text>
</comment>
<keyword evidence="2" id="KW-0472">Membrane</keyword>
<reference evidence="3 4" key="1">
    <citation type="journal article" date="2024" name="Front Chem Biol">
        <title>Unveiling the potential of Daldinia eschscholtzii MFLUCC 19-0629 through bioactivity and bioinformatics studies for enhanced sustainable agriculture production.</title>
        <authorList>
            <person name="Brooks S."/>
            <person name="Weaver J.A."/>
            <person name="Klomchit A."/>
            <person name="Alharthi S.A."/>
            <person name="Onlamun T."/>
            <person name="Nurani R."/>
            <person name="Vong T.K."/>
            <person name="Alberti F."/>
            <person name="Greco C."/>
        </authorList>
    </citation>
    <scope>NUCLEOTIDE SEQUENCE [LARGE SCALE GENOMIC DNA]</scope>
    <source>
        <strain evidence="3">MFLUCC 19-0629</strain>
    </source>
</reference>
<dbReference type="AlphaFoldDB" id="A0AAX6MNR7"/>
<keyword evidence="4" id="KW-1185">Reference proteome</keyword>
<keyword evidence="2" id="KW-1133">Transmembrane helix</keyword>
<evidence type="ECO:0000256" key="1">
    <source>
        <dbReference type="SAM" id="MobiDB-lite"/>
    </source>
</evidence>
<name>A0AAX6MNR7_9PEZI</name>